<dbReference type="AlphaFoldDB" id="A0A1Y3BYH6"/>
<evidence type="ECO:0000256" key="1">
    <source>
        <dbReference type="SAM" id="Coils"/>
    </source>
</evidence>
<keyword evidence="1" id="KW-0175">Coiled coil</keyword>
<dbReference type="InterPro" id="IPR011333">
    <property type="entry name" value="SKP1/BTB/POZ_sf"/>
</dbReference>
<feature type="non-terminal residue" evidence="2">
    <location>
        <position position="236"/>
    </location>
</feature>
<dbReference type="Gene3D" id="3.30.710.10">
    <property type="entry name" value="Potassium Channel Kv1.1, Chain A"/>
    <property type="match status" value="1"/>
</dbReference>
<dbReference type="OrthoDB" id="2306477at2759"/>
<evidence type="ECO:0000313" key="2">
    <source>
        <dbReference type="EMBL" id="OTF84125.1"/>
    </source>
</evidence>
<accession>A0A1Y3BYH6</accession>
<dbReference type="SUPFAM" id="SSF54695">
    <property type="entry name" value="POZ domain"/>
    <property type="match status" value="1"/>
</dbReference>
<evidence type="ECO:0000313" key="3">
    <source>
        <dbReference type="Proteomes" id="UP000194236"/>
    </source>
</evidence>
<proteinExistence type="predicted"/>
<comment type="caution">
    <text evidence="2">The sequence shown here is derived from an EMBL/GenBank/DDBJ whole genome shotgun (WGS) entry which is preliminary data.</text>
</comment>
<dbReference type="Proteomes" id="UP000194236">
    <property type="component" value="Unassembled WGS sequence"/>
</dbReference>
<organism evidence="2 3">
    <name type="scientific">Euroglyphus maynei</name>
    <name type="common">Mayne's house dust mite</name>
    <dbReference type="NCBI Taxonomy" id="6958"/>
    <lineage>
        <taxon>Eukaryota</taxon>
        <taxon>Metazoa</taxon>
        <taxon>Ecdysozoa</taxon>
        <taxon>Arthropoda</taxon>
        <taxon>Chelicerata</taxon>
        <taxon>Arachnida</taxon>
        <taxon>Acari</taxon>
        <taxon>Acariformes</taxon>
        <taxon>Sarcoptiformes</taxon>
        <taxon>Astigmata</taxon>
        <taxon>Psoroptidia</taxon>
        <taxon>Analgoidea</taxon>
        <taxon>Pyroglyphidae</taxon>
        <taxon>Pyroglyphinae</taxon>
        <taxon>Euroglyphus</taxon>
    </lineage>
</organism>
<feature type="coiled-coil region" evidence="1">
    <location>
        <begin position="27"/>
        <end position="54"/>
    </location>
</feature>
<sequence length="236" mass="27408">MGVKEDSTELECNTSVDGSDVSLRDENEKLNKRLLLLRDEYIKLQRKHVALQNRFDHLMVTGKFSDINNDKTDNIVDGDRCPSFSGNNFVANIVDFVGSLYNNRLYSDLQIHYDNGQLFAHKFVLKFRSQNWSVPNLDSIDRLYFPEMTARIAEPLFRWVYTELAKHAVRFELTPLVEQCEQWLLPYVQVDNCIYFYQASEQLALSRLCDYAAKLVSIHWDSLGESDFANVSTPFL</sequence>
<dbReference type="EMBL" id="MUJZ01000585">
    <property type="protein sequence ID" value="OTF84125.1"/>
    <property type="molecule type" value="Genomic_DNA"/>
</dbReference>
<evidence type="ECO:0008006" key="4">
    <source>
        <dbReference type="Google" id="ProtNLM"/>
    </source>
</evidence>
<gene>
    <name evidence="2" type="ORF">BLA29_007624</name>
</gene>
<reference evidence="2 3" key="1">
    <citation type="submission" date="2017-03" db="EMBL/GenBank/DDBJ databases">
        <title>Genome Survey of Euroglyphus maynei.</title>
        <authorList>
            <person name="Arlian L.G."/>
            <person name="Morgan M.S."/>
            <person name="Rider S.D."/>
        </authorList>
    </citation>
    <scope>NUCLEOTIDE SEQUENCE [LARGE SCALE GENOMIC DNA]</scope>
    <source>
        <strain evidence="2">Arlian Lab</strain>
        <tissue evidence="2">Whole body</tissue>
    </source>
</reference>
<name>A0A1Y3BYH6_EURMA</name>
<keyword evidence="3" id="KW-1185">Reference proteome</keyword>
<protein>
    <recommendedName>
        <fullName evidence="4">BTB domain-containing protein</fullName>
    </recommendedName>
</protein>